<sequence>NMMIYSPTFHQTFFKVTLKDAGRSLWRKSENYKPKYHGQQPGNLLQDHHTNSGPAGRVPGWRIGELSMETWSTLDPLQRQVIGSLLEYGCTPCWS</sequence>
<reference evidence="2" key="1">
    <citation type="journal article" date="2023" name="IScience">
        <title>Live-bearing cockroach genome reveals convergent evolutionary mechanisms linked to viviparity in insects and beyond.</title>
        <authorList>
            <person name="Fouks B."/>
            <person name="Harrison M.C."/>
            <person name="Mikhailova A.A."/>
            <person name="Marchal E."/>
            <person name="English S."/>
            <person name="Carruthers M."/>
            <person name="Jennings E.C."/>
            <person name="Chiamaka E.L."/>
            <person name="Frigard R.A."/>
            <person name="Pippel M."/>
            <person name="Attardo G.M."/>
            <person name="Benoit J.B."/>
            <person name="Bornberg-Bauer E."/>
            <person name="Tobe S.S."/>
        </authorList>
    </citation>
    <scope>NUCLEOTIDE SEQUENCE</scope>
    <source>
        <strain evidence="2">Stay&amp;Tobe</strain>
    </source>
</reference>
<proteinExistence type="predicted"/>
<feature type="non-terminal residue" evidence="2">
    <location>
        <position position="1"/>
    </location>
</feature>
<accession>A0AAD8ETC2</accession>
<comment type="caution">
    <text evidence="2">The sequence shown here is derived from an EMBL/GenBank/DDBJ whole genome shotgun (WGS) entry which is preliminary data.</text>
</comment>
<feature type="non-terminal residue" evidence="2">
    <location>
        <position position="95"/>
    </location>
</feature>
<name>A0AAD8ETC2_DIPPU</name>
<gene>
    <name evidence="2" type="ORF">L9F63_000904</name>
</gene>
<reference evidence="2" key="2">
    <citation type="submission" date="2023-05" db="EMBL/GenBank/DDBJ databases">
        <authorList>
            <person name="Fouks B."/>
        </authorList>
    </citation>
    <scope>NUCLEOTIDE SEQUENCE</scope>
    <source>
        <strain evidence="2">Stay&amp;Tobe</strain>
        <tissue evidence="2">Testes</tissue>
    </source>
</reference>
<feature type="region of interest" description="Disordered" evidence="1">
    <location>
        <begin position="37"/>
        <end position="58"/>
    </location>
</feature>
<evidence type="ECO:0000313" key="3">
    <source>
        <dbReference type="Proteomes" id="UP001233999"/>
    </source>
</evidence>
<protein>
    <submittedName>
        <fullName evidence="2">Uncharacterized protein</fullName>
    </submittedName>
</protein>
<evidence type="ECO:0000313" key="2">
    <source>
        <dbReference type="EMBL" id="KAJ9600957.1"/>
    </source>
</evidence>
<dbReference type="Proteomes" id="UP001233999">
    <property type="component" value="Unassembled WGS sequence"/>
</dbReference>
<keyword evidence="3" id="KW-1185">Reference proteome</keyword>
<dbReference type="EMBL" id="JASPKZ010000040">
    <property type="protein sequence ID" value="KAJ9600957.1"/>
    <property type="molecule type" value="Genomic_DNA"/>
</dbReference>
<organism evidence="2 3">
    <name type="scientific">Diploptera punctata</name>
    <name type="common">Pacific beetle cockroach</name>
    <dbReference type="NCBI Taxonomy" id="6984"/>
    <lineage>
        <taxon>Eukaryota</taxon>
        <taxon>Metazoa</taxon>
        <taxon>Ecdysozoa</taxon>
        <taxon>Arthropoda</taxon>
        <taxon>Hexapoda</taxon>
        <taxon>Insecta</taxon>
        <taxon>Pterygota</taxon>
        <taxon>Neoptera</taxon>
        <taxon>Polyneoptera</taxon>
        <taxon>Dictyoptera</taxon>
        <taxon>Blattodea</taxon>
        <taxon>Blaberoidea</taxon>
        <taxon>Blaberidae</taxon>
        <taxon>Diplopterinae</taxon>
        <taxon>Diploptera</taxon>
    </lineage>
</organism>
<evidence type="ECO:0000256" key="1">
    <source>
        <dbReference type="SAM" id="MobiDB-lite"/>
    </source>
</evidence>
<dbReference type="AlphaFoldDB" id="A0AAD8ETC2"/>